<proteinExistence type="predicted"/>
<dbReference type="STRING" id="139420.A0A371DM70"/>
<gene>
    <name evidence="1" type="ORF">OH76DRAFT_1315173</name>
</gene>
<sequence length="85" mass="10135">RVTWVIPVVLSKRLPRPDRMPEEKELWARAIVTLFVPWRTPADLKLPEETWTEAYERFLPRIASQHRNIIHNMSVLSECKDARDK</sequence>
<name>A0A371DM70_9APHY</name>
<dbReference type="AlphaFoldDB" id="A0A371DM70"/>
<protein>
    <submittedName>
        <fullName evidence="1">Uncharacterized protein</fullName>
    </submittedName>
</protein>
<keyword evidence="2" id="KW-1185">Reference proteome</keyword>
<feature type="non-terminal residue" evidence="1">
    <location>
        <position position="1"/>
    </location>
</feature>
<evidence type="ECO:0000313" key="2">
    <source>
        <dbReference type="Proteomes" id="UP000256964"/>
    </source>
</evidence>
<reference evidence="1 2" key="1">
    <citation type="journal article" date="2018" name="Biotechnol. Biofuels">
        <title>Integrative visual omics of the white-rot fungus Polyporus brumalis exposes the biotechnological potential of its oxidative enzymes for delignifying raw plant biomass.</title>
        <authorList>
            <person name="Miyauchi S."/>
            <person name="Rancon A."/>
            <person name="Drula E."/>
            <person name="Hage H."/>
            <person name="Chaduli D."/>
            <person name="Favel A."/>
            <person name="Grisel S."/>
            <person name="Henrissat B."/>
            <person name="Herpoel-Gimbert I."/>
            <person name="Ruiz-Duenas F.J."/>
            <person name="Chevret D."/>
            <person name="Hainaut M."/>
            <person name="Lin J."/>
            <person name="Wang M."/>
            <person name="Pangilinan J."/>
            <person name="Lipzen A."/>
            <person name="Lesage-Meessen L."/>
            <person name="Navarro D."/>
            <person name="Riley R."/>
            <person name="Grigoriev I.V."/>
            <person name="Zhou S."/>
            <person name="Raouche S."/>
            <person name="Rosso M.N."/>
        </authorList>
    </citation>
    <scope>NUCLEOTIDE SEQUENCE [LARGE SCALE GENOMIC DNA]</scope>
    <source>
        <strain evidence="1 2">BRFM 1820</strain>
    </source>
</reference>
<dbReference type="OrthoDB" id="2746251at2759"/>
<dbReference type="EMBL" id="KZ857386">
    <property type="protein sequence ID" value="RDX53627.1"/>
    <property type="molecule type" value="Genomic_DNA"/>
</dbReference>
<organism evidence="1 2">
    <name type="scientific">Lentinus brumalis</name>
    <dbReference type="NCBI Taxonomy" id="2498619"/>
    <lineage>
        <taxon>Eukaryota</taxon>
        <taxon>Fungi</taxon>
        <taxon>Dikarya</taxon>
        <taxon>Basidiomycota</taxon>
        <taxon>Agaricomycotina</taxon>
        <taxon>Agaricomycetes</taxon>
        <taxon>Polyporales</taxon>
        <taxon>Polyporaceae</taxon>
        <taxon>Lentinus</taxon>
    </lineage>
</organism>
<accession>A0A371DM70</accession>
<evidence type="ECO:0000313" key="1">
    <source>
        <dbReference type="EMBL" id="RDX53627.1"/>
    </source>
</evidence>
<feature type="non-terminal residue" evidence="1">
    <location>
        <position position="85"/>
    </location>
</feature>
<dbReference type="Proteomes" id="UP000256964">
    <property type="component" value="Unassembled WGS sequence"/>
</dbReference>